<name>A0A172QQ92_9CORY</name>
<feature type="domain" description="FAD-binding FR-type" evidence="8">
    <location>
        <begin position="459"/>
        <end position="558"/>
    </location>
</feature>
<dbReference type="SUPFAM" id="SSF48264">
    <property type="entry name" value="Cytochrome P450"/>
    <property type="match status" value="1"/>
</dbReference>
<evidence type="ECO:0000256" key="5">
    <source>
        <dbReference type="ARBA" id="ARBA00023004"/>
    </source>
</evidence>
<dbReference type="InterPro" id="IPR001128">
    <property type="entry name" value="Cyt_P450"/>
</dbReference>
<keyword evidence="2" id="KW-0349">Heme</keyword>
<dbReference type="InterPro" id="IPR039261">
    <property type="entry name" value="FNR_nucleotide-bd"/>
</dbReference>
<dbReference type="InterPro" id="IPR006058">
    <property type="entry name" value="2Fe2S_fd_BS"/>
</dbReference>
<sequence>MTIDLSTIPSTVHDVSAPATGTCPFGFSATQAAENFDPFGIEYQLNPGEALKWARENAPIFFDAKLGYWVITRYDDVQEVFRDNVTFSPSNALEKITPLTQEAQEILKAHDFNLNRTLVNEDEPQHTARRRALAGAFDTKELAHHDVMVRKLVAERIEKFQHDGTIDLVGALLYDVPLTVAFHFLGVPEHDMELLHKYSVAHTVSTWGRPSEEEQAEIASSVGKFWQLAGDILEELRTTPDAEGWMPFSIRMQKEMPEIVTDSYLHSMMMAGIVAAHETTAHSGANAVKLILETPGLWQKLGAHPELIPNAIEECLRLSGGVAAWRRVTTTETDLAGVHLPKGAKLLMVSAAANRDPEVFPDPDIIDLYRDNSAQHLTFGYGSHQCLGKNLARLELQVILQELTSRFPDLTLADQEFTFVANTSFRGPNQLLVEWDPTAVQSPPADFPEMVFNGPSRELRTRQLRIATADDSIPGIRRLVLETTDGSPLPNWHPGAHIEVEAGGVNRHYSLCGNDPQAWEIAVALEHNGRGGSRWIHENAQEGTTLSVRGPRNNFHVNKEASHLILIAGGVGITPMLAMADDAKKRGITYELHYCGKNRETLAYLNRIERDHGDHSRLHISDEGTRLNIDEFRERHAHGVQLLACGPDRLTSALLKELPNWPEDSIRHETFTALNALDTSANEEFTVEINSTGETLTVAANTTLLEALESSGHDVYADCREGLCGTCEVGVLSGDIDHRDHLLSEREKETGAKILTCVSRGKSCTKLMLNI</sequence>
<dbReference type="InterPro" id="IPR036010">
    <property type="entry name" value="2Fe-2S_ferredoxin-like_sf"/>
</dbReference>
<keyword evidence="3" id="KW-0479">Metal-binding</keyword>
<dbReference type="CDD" id="cd11078">
    <property type="entry name" value="CYP130-like"/>
    <property type="match status" value="1"/>
</dbReference>
<evidence type="ECO:0000259" key="8">
    <source>
        <dbReference type="PROSITE" id="PS51384"/>
    </source>
</evidence>
<evidence type="ECO:0000256" key="3">
    <source>
        <dbReference type="ARBA" id="ARBA00022723"/>
    </source>
</evidence>
<protein>
    <submittedName>
        <fullName evidence="9">Cytochrome</fullName>
    </submittedName>
</protein>
<dbReference type="CDD" id="cd06185">
    <property type="entry name" value="PDR_like"/>
    <property type="match status" value="1"/>
</dbReference>
<dbReference type="PANTHER" id="PTHR46696:SF6">
    <property type="entry name" value="P450, PUTATIVE (EUROFUNG)-RELATED"/>
    <property type="match status" value="1"/>
</dbReference>
<dbReference type="GO" id="GO:0016705">
    <property type="term" value="F:oxidoreductase activity, acting on paired donors, with incorporation or reduction of molecular oxygen"/>
    <property type="evidence" value="ECO:0007669"/>
    <property type="project" value="InterPro"/>
</dbReference>
<dbReference type="PRINTS" id="PR00359">
    <property type="entry name" value="BP450"/>
</dbReference>
<dbReference type="InterPro" id="IPR017938">
    <property type="entry name" value="Riboflavin_synthase-like_b-brl"/>
</dbReference>
<dbReference type="PROSITE" id="PS00197">
    <property type="entry name" value="2FE2S_FER_1"/>
    <property type="match status" value="1"/>
</dbReference>
<dbReference type="Pfam" id="PF00067">
    <property type="entry name" value="p450"/>
    <property type="match status" value="1"/>
</dbReference>
<dbReference type="PROSITE" id="PS51085">
    <property type="entry name" value="2FE2S_FER_2"/>
    <property type="match status" value="1"/>
</dbReference>
<dbReference type="PROSITE" id="PS00086">
    <property type="entry name" value="CYTOCHROME_P450"/>
    <property type="match status" value="1"/>
</dbReference>
<dbReference type="AlphaFoldDB" id="A0A172QQ92"/>
<dbReference type="GO" id="GO:0004497">
    <property type="term" value="F:monooxygenase activity"/>
    <property type="evidence" value="ECO:0007669"/>
    <property type="project" value="UniProtKB-KW"/>
</dbReference>
<dbReference type="SUPFAM" id="SSF52343">
    <property type="entry name" value="Ferredoxin reductase-like, C-terminal NADP-linked domain"/>
    <property type="match status" value="1"/>
</dbReference>
<dbReference type="GO" id="GO:0051537">
    <property type="term" value="F:2 iron, 2 sulfur cluster binding"/>
    <property type="evidence" value="ECO:0007669"/>
    <property type="project" value="InterPro"/>
</dbReference>
<dbReference type="GO" id="GO:0005506">
    <property type="term" value="F:iron ion binding"/>
    <property type="evidence" value="ECO:0007669"/>
    <property type="project" value="InterPro"/>
</dbReference>
<dbReference type="SUPFAM" id="SSF54292">
    <property type="entry name" value="2Fe-2S ferredoxin-like"/>
    <property type="match status" value="1"/>
</dbReference>
<dbReference type="Gene3D" id="3.40.50.80">
    <property type="entry name" value="Nucleotide-binding domain of ferredoxin-NADP reductase (FNR) module"/>
    <property type="match status" value="1"/>
</dbReference>
<evidence type="ECO:0000313" key="10">
    <source>
        <dbReference type="Proteomes" id="UP000076929"/>
    </source>
</evidence>
<dbReference type="InterPro" id="IPR002397">
    <property type="entry name" value="Cyt_P450_B"/>
</dbReference>
<dbReference type="InterPro" id="IPR017972">
    <property type="entry name" value="Cyt_P450_CS"/>
</dbReference>
<dbReference type="CDD" id="cd00207">
    <property type="entry name" value="fer2"/>
    <property type="match status" value="1"/>
</dbReference>
<dbReference type="Pfam" id="PF00111">
    <property type="entry name" value="Fer2"/>
    <property type="match status" value="1"/>
</dbReference>
<gene>
    <name evidence="9" type="ORF">ccrud_00530</name>
</gene>
<dbReference type="InterPro" id="IPR036396">
    <property type="entry name" value="Cyt_P450_sf"/>
</dbReference>
<dbReference type="OrthoDB" id="3664945at2"/>
<reference evidence="9 10" key="1">
    <citation type="submission" date="2016-05" db="EMBL/GenBank/DDBJ databases">
        <title>Complete genome sequence of Corynebacterium crudilactis, a new Corynebacterium species isolated from raw cow's milk.</title>
        <authorList>
            <person name="Christian R."/>
            <person name="Zimmermann J."/>
            <person name="Lipski A."/>
            <person name="Kalinowski J."/>
        </authorList>
    </citation>
    <scope>NUCLEOTIDE SEQUENCE [LARGE SCALE GENOMIC DNA]</scope>
    <source>
        <strain evidence="9 10">JZ16</strain>
    </source>
</reference>
<evidence type="ECO:0000313" key="9">
    <source>
        <dbReference type="EMBL" id="ANE02857.1"/>
    </source>
</evidence>
<dbReference type="Gene3D" id="2.40.30.10">
    <property type="entry name" value="Translation factors"/>
    <property type="match status" value="1"/>
</dbReference>
<evidence type="ECO:0000259" key="7">
    <source>
        <dbReference type="PROSITE" id="PS51085"/>
    </source>
</evidence>
<accession>A0A172QQ92</accession>
<keyword evidence="4" id="KW-0560">Oxidoreductase</keyword>
<dbReference type="STRING" id="1652495.ccrud_00530"/>
<evidence type="ECO:0000256" key="6">
    <source>
        <dbReference type="ARBA" id="ARBA00023033"/>
    </source>
</evidence>
<evidence type="ECO:0000256" key="2">
    <source>
        <dbReference type="ARBA" id="ARBA00022617"/>
    </source>
</evidence>
<dbReference type="GO" id="GO:0020037">
    <property type="term" value="F:heme binding"/>
    <property type="evidence" value="ECO:0007669"/>
    <property type="project" value="InterPro"/>
</dbReference>
<keyword evidence="10" id="KW-1185">Reference proteome</keyword>
<keyword evidence="5" id="KW-0408">Iron</keyword>
<dbReference type="Gene3D" id="1.10.630.10">
    <property type="entry name" value="Cytochrome P450"/>
    <property type="match status" value="1"/>
</dbReference>
<organism evidence="9 10">
    <name type="scientific">Corynebacterium crudilactis</name>
    <dbReference type="NCBI Taxonomy" id="1652495"/>
    <lineage>
        <taxon>Bacteria</taxon>
        <taxon>Bacillati</taxon>
        <taxon>Actinomycetota</taxon>
        <taxon>Actinomycetes</taxon>
        <taxon>Mycobacteriales</taxon>
        <taxon>Corynebacteriaceae</taxon>
        <taxon>Corynebacterium</taxon>
    </lineage>
</organism>
<dbReference type="InterPro" id="IPR017927">
    <property type="entry name" value="FAD-bd_FR_type"/>
</dbReference>
<dbReference type="Proteomes" id="UP000076929">
    <property type="component" value="Chromosome"/>
</dbReference>
<feature type="domain" description="2Fe-2S ferredoxin-type" evidence="7">
    <location>
        <begin position="683"/>
        <end position="771"/>
    </location>
</feature>
<dbReference type="PROSITE" id="PS51384">
    <property type="entry name" value="FAD_FR"/>
    <property type="match status" value="1"/>
</dbReference>
<dbReference type="RefSeq" id="WP_066563359.1">
    <property type="nucleotide sequence ID" value="NZ_CP015622.1"/>
</dbReference>
<evidence type="ECO:0000256" key="1">
    <source>
        <dbReference type="ARBA" id="ARBA00010617"/>
    </source>
</evidence>
<keyword evidence="6" id="KW-0503">Monooxygenase</keyword>
<dbReference type="EMBL" id="CP015622">
    <property type="protein sequence ID" value="ANE02857.1"/>
    <property type="molecule type" value="Genomic_DNA"/>
</dbReference>
<dbReference type="InterPro" id="IPR012675">
    <property type="entry name" value="Beta-grasp_dom_sf"/>
</dbReference>
<comment type="similarity">
    <text evidence="1">Belongs to the cytochrome P450 family.</text>
</comment>
<dbReference type="KEGG" id="ccjz:ccrud_00530"/>
<proteinExistence type="inferred from homology"/>
<dbReference type="SUPFAM" id="SSF63380">
    <property type="entry name" value="Riboflavin synthase domain-like"/>
    <property type="match status" value="1"/>
</dbReference>
<dbReference type="PANTHER" id="PTHR46696">
    <property type="entry name" value="P450, PUTATIVE (EUROFUNG)-RELATED"/>
    <property type="match status" value="1"/>
</dbReference>
<dbReference type="Gene3D" id="3.10.20.30">
    <property type="match status" value="1"/>
</dbReference>
<evidence type="ECO:0000256" key="4">
    <source>
        <dbReference type="ARBA" id="ARBA00023002"/>
    </source>
</evidence>
<dbReference type="InterPro" id="IPR001041">
    <property type="entry name" value="2Fe-2S_ferredoxin-type"/>
</dbReference>